<feature type="coiled-coil region" evidence="1">
    <location>
        <begin position="13"/>
        <end position="75"/>
    </location>
</feature>
<evidence type="ECO:0000313" key="3">
    <source>
        <dbReference type="Proteomes" id="UP000249396"/>
    </source>
</evidence>
<protein>
    <submittedName>
        <fullName evidence="2">Uncharacterized protein</fullName>
    </submittedName>
</protein>
<dbReference type="AlphaFoldDB" id="A0A2W4RG63"/>
<gene>
    <name evidence="2" type="ORF">DM484_06910</name>
</gene>
<proteinExistence type="predicted"/>
<evidence type="ECO:0000256" key="1">
    <source>
        <dbReference type="SAM" id="Coils"/>
    </source>
</evidence>
<name>A0A2W4RG63_9GAMM</name>
<reference evidence="2 3" key="1">
    <citation type="journal article" date="2018" name="Aquat. Microb. Ecol.">
        <title>Gammaproteobacterial methanotrophs dominate.</title>
        <authorList>
            <person name="Rissanen A.J."/>
            <person name="Saarenheimo J."/>
            <person name="Tiirola M."/>
            <person name="Peura S."/>
            <person name="Aalto S.L."/>
            <person name="Karvinen A."/>
            <person name="Nykanen H."/>
        </authorList>
    </citation>
    <scope>NUCLEOTIDE SEQUENCE [LARGE SCALE GENOMIC DNA]</scope>
    <source>
        <strain evidence="2">AMbin10</strain>
    </source>
</reference>
<dbReference type="EMBL" id="QJPH01000232">
    <property type="protein sequence ID" value="PZN82143.1"/>
    <property type="molecule type" value="Genomic_DNA"/>
</dbReference>
<evidence type="ECO:0000313" key="2">
    <source>
        <dbReference type="EMBL" id="PZN82143.1"/>
    </source>
</evidence>
<organism evidence="2 3">
    <name type="scientific">Candidatus Methylumidiphilus alinenensis</name>
    <dbReference type="NCBI Taxonomy" id="2202197"/>
    <lineage>
        <taxon>Bacteria</taxon>
        <taxon>Pseudomonadati</taxon>
        <taxon>Pseudomonadota</taxon>
        <taxon>Gammaproteobacteria</taxon>
        <taxon>Methylococcales</taxon>
        <taxon>Candidatus Methylumidiphilus</taxon>
    </lineage>
</organism>
<accession>A0A2W4RG63</accession>
<comment type="caution">
    <text evidence="2">The sequence shown here is derived from an EMBL/GenBank/DDBJ whole genome shotgun (WGS) entry which is preliminary data.</text>
</comment>
<keyword evidence="1" id="KW-0175">Coiled coil</keyword>
<dbReference type="Proteomes" id="UP000249396">
    <property type="component" value="Unassembled WGS sequence"/>
</dbReference>
<sequence>MTADIESLVLEHLRSIRADIAELKREAVATNVQLAAMGQQLGALTTAVYGGKSEIDELKRRIERMERRLELSDSH</sequence>